<gene>
    <name evidence="2" type="ORF">SDC9_153615</name>
</gene>
<protein>
    <submittedName>
        <fullName evidence="2">Uncharacterized protein</fullName>
    </submittedName>
</protein>
<comment type="caution">
    <text evidence="2">The sequence shown here is derived from an EMBL/GenBank/DDBJ whole genome shotgun (WGS) entry which is preliminary data.</text>
</comment>
<keyword evidence="1" id="KW-1133">Transmembrane helix</keyword>
<sequence length="158" mass="16903">MKRAVALIGAVLSVLVLVIGIVTLHKQPADLNVDEQDDLLLEELYDVDSAALGADYYVYSYKGLDEILEALSGIYQGERENVNALGGLNRATGENIKAASGLRDTLQNGFGWLMTAMGLITIAAIMNTLVAVVKMKRVNEAAVEQAQLVLVAAPLQCV</sequence>
<keyword evidence="1" id="KW-0812">Transmembrane</keyword>
<evidence type="ECO:0000256" key="1">
    <source>
        <dbReference type="SAM" id="Phobius"/>
    </source>
</evidence>
<accession>A0A645EYU9</accession>
<proteinExistence type="predicted"/>
<dbReference type="AlphaFoldDB" id="A0A645EYU9"/>
<feature type="transmembrane region" description="Helical" evidence="1">
    <location>
        <begin position="110"/>
        <end position="133"/>
    </location>
</feature>
<dbReference type="EMBL" id="VSSQ01052263">
    <property type="protein sequence ID" value="MPN06359.1"/>
    <property type="molecule type" value="Genomic_DNA"/>
</dbReference>
<keyword evidence="1" id="KW-0472">Membrane</keyword>
<name>A0A645EYU9_9ZZZZ</name>
<reference evidence="2" key="1">
    <citation type="submission" date="2019-08" db="EMBL/GenBank/DDBJ databases">
        <authorList>
            <person name="Kucharzyk K."/>
            <person name="Murdoch R.W."/>
            <person name="Higgins S."/>
            <person name="Loffler F."/>
        </authorList>
    </citation>
    <scope>NUCLEOTIDE SEQUENCE</scope>
</reference>
<evidence type="ECO:0000313" key="2">
    <source>
        <dbReference type="EMBL" id="MPN06359.1"/>
    </source>
</evidence>
<organism evidence="2">
    <name type="scientific">bioreactor metagenome</name>
    <dbReference type="NCBI Taxonomy" id="1076179"/>
    <lineage>
        <taxon>unclassified sequences</taxon>
        <taxon>metagenomes</taxon>
        <taxon>ecological metagenomes</taxon>
    </lineage>
</organism>